<accession>A0ABW2AT16</accession>
<keyword evidence="3" id="KW-1185">Reference proteome</keyword>
<sequence length="145" mass="15012">MLADLAGSPVSVGCAVGDVVDPPPPPDPVVEPITGAHCPCCAVTAAFNSRIWRSSVEDSDFNCRTVCMVSEPDEPEPAELEPVDPALVVPEAEAVGTDERDPDEEPDDEPEVEPEVEAAPDDDPVELVDVVVLVAAAALASAKSA</sequence>
<evidence type="ECO:0000313" key="3">
    <source>
        <dbReference type="Proteomes" id="UP001596356"/>
    </source>
</evidence>
<name>A0ABW2AT16_9MICO</name>
<organism evidence="2 3">
    <name type="scientific">Branchiibius cervicis</name>
    <dbReference type="NCBI Taxonomy" id="908252"/>
    <lineage>
        <taxon>Bacteria</taxon>
        <taxon>Bacillati</taxon>
        <taxon>Actinomycetota</taxon>
        <taxon>Actinomycetes</taxon>
        <taxon>Micrococcales</taxon>
        <taxon>Dermacoccaceae</taxon>
        <taxon>Branchiibius</taxon>
    </lineage>
</organism>
<feature type="compositionally biased region" description="Acidic residues" evidence="1">
    <location>
        <begin position="100"/>
        <end position="124"/>
    </location>
</feature>
<gene>
    <name evidence="2" type="ORF">ACFQBT_10060</name>
</gene>
<dbReference type="Proteomes" id="UP001596356">
    <property type="component" value="Unassembled WGS sequence"/>
</dbReference>
<dbReference type="EMBL" id="JBHSWJ010000002">
    <property type="protein sequence ID" value="MFC6714136.1"/>
    <property type="molecule type" value="Genomic_DNA"/>
</dbReference>
<protein>
    <submittedName>
        <fullName evidence="2">Uncharacterized protein</fullName>
    </submittedName>
</protein>
<proteinExistence type="predicted"/>
<evidence type="ECO:0000256" key="1">
    <source>
        <dbReference type="SAM" id="MobiDB-lite"/>
    </source>
</evidence>
<reference evidence="3" key="1">
    <citation type="journal article" date="2019" name="Int. J. Syst. Evol. Microbiol.">
        <title>The Global Catalogue of Microorganisms (GCM) 10K type strain sequencing project: providing services to taxonomists for standard genome sequencing and annotation.</title>
        <authorList>
            <consortium name="The Broad Institute Genomics Platform"/>
            <consortium name="The Broad Institute Genome Sequencing Center for Infectious Disease"/>
            <person name="Wu L."/>
            <person name="Ma J."/>
        </authorList>
    </citation>
    <scope>NUCLEOTIDE SEQUENCE [LARGE SCALE GENOMIC DNA]</scope>
    <source>
        <strain evidence="3">NBRC 106593</strain>
    </source>
</reference>
<comment type="caution">
    <text evidence="2">The sequence shown here is derived from an EMBL/GenBank/DDBJ whole genome shotgun (WGS) entry which is preliminary data.</text>
</comment>
<evidence type="ECO:0000313" key="2">
    <source>
        <dbReference type="EMBL" id="MFC6714136.1"/>
    </source>
</evidence>
<dbReference type="RefSeq" id="WP_377825592.1">
    <property type="nucleotide sequence ID" value="NZ_JBHSWJ010000002.1"/>
</dbReference>
<feature type="region of interest" description="Disordered" evidence="1">
    <location>
        <begin position="90"/>
        <end position="124"/>
    </location>
</feature>